<keyword evidence="3" id="KW-1185">Reference proteome</keyword>
<dbReference type="EMBL" id="FOIL01000010">
    <property type="protein sequence ID" value="SET27391.1"/>
    <property type="molecule type" value="Genomic_DNA"/>
</dbReference>
<evidence type="ECO:0000313" key="3">
    <source>
        <dbReference type="Proteomes" id="UP000199820"/>
    </source>
</evidence>
<dbReference type="RefSeq" id="WP_074649032.1">
    <property type="nucleotide sequence ID" value="NZ_FOIL01000010.1"/>
</dbReference>
<gene>
    <name evidence="2" type="ORF">SAMN04487771_101044</name>
</gene>
<dbReference type="AlphaFoldDB" id="A0A1I0D650"/>
<dbReference type="Proteomes" id="UP000199820">
    <property type="component" value="Unassembled WGS sequence"/>
</dbReference>
<sequence>MKKQMAVWITAGTLLTLATGVPALAETVRHETYDIYNESGTLDGSVDTTEPVGVDVTAQESGADPENVSVNVTGDVKVQNSNADYEDSVSGVKVYSDFTDGSVNVSIGQDDDDEIYTGGTVTVTSTGENGTANGVKITNEGTAPVNVNTGKIDVTATGGYETNGASVFSHRGQTDLTIYDDISARNDNASTTGLSIDDCAPTEMPEEGGAHSTVTVYGNIGASSKNKDATGVSLNSEHNDLPDIRSEAYIYGNVTADSTSGNATGVKQYIRDGASHIFIDDITAKTKTGETAVGVDLNANGGTENIYVNGGIHAEGGEATGVSATVAAGTTSNIIIEVTNGIFATGTENSAGIRIENMIDAPILSSDSEINIVSDGNVESFGTGIVDMNTLNGVKTNLVVEGAVIAEAGPAVSVVTQSLSSLDLTVWKLESKTGQLVAEQTEAGYADSKTAQEFEKAIDYIIKVAPNASDYTDLTAKRKTVNGYTYDVGKAGDKIAVTFHVPDGYTIDSAYSDESRTALQHVSGNEYLLVVPDGGGVMINLKLVPVSNNGGGEDDNYSGNPPAEYESHNFSRSGSHYSLTLRKNQMEVVLSTAELKALLESGLTELTFMTSAGNFTFPSADLWTMVNNFATVRFAVEEGHMNAYGDNNTTAFKTADPDVVENTASQN</sequence>
<protein>
    <submittedName>
        <fullName evidence="2">Uncharacterized protein</fullName>
    </submittedName>
</protein>
<feature type="signal peptide" evidence="1">
    <location>
        <begin position="1"/>
        <end position="25"/>
    </location>
</feature>
<reference evidence="2 3" key="1">
    <citation type="submission" date="2016-10" db="EMBL/GenBank/DDBJ databases">
        <authorList>
            <person name="de Groot N.N."/>
        </authorList>
    </citation>
    <scope>NUCLEOTIDE SEQUENCE [LARGE SCALE GENOMIC DNA]</scope>
    <source>
        <strain evidence="2 3">KH1P1</strain>
    </source>
</reference>
<dbReference type="OrthoDB" id="2068235at2"/>
<name>A0A1I0D650_9FIRM</name>
<evidence type="ECO:0000256" key="1">
    <source>
        <dbReference type="SAM" id="SignalP"/>
    </source>
</evidence>
<organism evidence="2 3">
    <name type="scientific">[Clostridium] aminophilum</name>
    <dbReference type="NCBI Taxonomy" id="1526"/>
    <lineage>
        <taxon>Bacteria</taxon>
        <taxon>Bacillati</taxon>
        <taxon>Bacillota</taxon>
        <taxon>Clostridia</taxon>
        <taxon>Lachnospirales</taxon>
        <taxon>Lachnospiraceae</taxon>
    </lineage>
</organism>
<accession>A0A1I0D650</accession>
<proteinExistence type="predicted"/>
<evidence type="ECO:0000313" key="2">
    <source>
        <dbReference type="EMBL" id="SET27391.1"/>
    </source>
</evidence>
<dbReference type="eggNOG" id="ENOG50344SE">
    <property type="taxonomic scope" value="Bacteria"/>
</dbReference>
<feature type="chain" id="PRO_5011548821" evidence="1">
    <location>
        <begin position="26"/>
        <end position="667"/>
    </location>
</feature>
<keyword evidence="1" id="KW-0732">Signal</keyword>